<dbReference type="AlphaFoldDB" id="A0A7R9INB4"/>
<sequence>MLKKNLLKSSESFKIGKDLPRWLIFVRHHCRPLLGSVSRIIHTPGTSQTGEGSVVSVNGSLPRRHHTSLSKMLLGLSVLALVFLSARCQLLKETQEVNPHLRGGKVENHPNSPELDSNLDLPVLGSLDQHQTDALANYATEADNQLTLIGSTMAWIGAYKLEPRTRDPVVHLLSDHSTKRIRQEVIQRKAESKSVFPTALVNYVELSAEYILPCNKSDPEINACVKRAFNHLRPYLQTGSSLILTDCAMALLSHKLYHSGTM</sequence>
<reference evidence="1" key="1">
    <citation type="submission" date="2020-11" db="EMBL/GenBank/DDBJ databases">
        <authorList>
            <person name="Tran Van P."/>
        </authorList>
    </citation>
    <scope>NUCLEOTIDE SEQUENCE</scope>
</reference>
<name>A0A7R9INB4_9NEOP</name>
<protein>
    <submittedName>
        <fullName evidence="1">Uncharacterized protein</fullName>
    </submittedName>
</protein>
<accession>A0A7R9INB4</accession>
<gene>
    <name evidence="1" type="ORF">TTEB3V08_LOCUS9418</name>
</gene>
<organism evidence="1">
    <name type="scientific">Timema tahoe</name>
    <dbReference type="NCBI Taxonomy" id="61484"/>
    <lineage>
        <taxon>Eukaryota</taxon>
        <taxon>Metazoa</taxon>
        <taxon>Ecdysozoa</taxon>
        <taxon>Arthropoda</taxon>
        <taxon>Hexapoda</taxon>
        <taxon>Insecta</taxon>
        <taxon>Pterygota</taxon>
        <taxon>Neoptera</taxon>
        <taxon>Polyneoptera</taxon>
        <taxon>Phasmatodea</taxon>
        <taxon>Timematodea</taxon>
        <taxon>Timematoidea</taxon>
        <taxon>Timematidae</taxon>
        <taxon>Timema</taxon>
    </lineage>
</organism>
<evidence type="ECO:0000313" key="1">
    <source>
        <dbReference type="EMBL" id="CAD7461509.1"/>
    </source>
</evidence>
<dbReference type="EMBL" id="OE004856">
    <property type="protein sequence ID" value="CAD7461509.1"/>
    <property type="molecule type" value="Genomic_DNA"/>
</dbReference>
<proteinExistence type="predicted"/>